<dbReference type="InterPro" id="IPR000832">
    <property type="entry name" value="GPCR_2_secretin-like"/>
</dbReference>
<feature type="transmembrane region" description="Helical" evidence="5">
    <location>
        <begin position="505"/>
        <end position="526"/>
    </location>
</feature>
<evidence type="ECO:0000256" key="4">
    <source>
        <dbReference type="ARBA" id="ARBA00023136"/>
    </source>
</evidence>
<comment type="subcellular location">
    <subcellularLocation>
        <location evidence="1">Membrane</location>
        <topology evidence="1">Multi-pass membrane protein</topology>
    </subcellularLocation>
</comment>
<evidence type="ECO:0000313" key="8">
    <source>
        <dbReference type="Proteomes" id="UP001321473"/>
    </source>
</evidence>
<dbReference type="Pfam" id="PF00002">
    <property type="entry name" value="7tm_2"/>
    <property type="match status" value="1"/>
</dbReference>
<evidence type="ECO:0000256" key="3">
    <source>
        <dbReference type="ARBA" id="ARBA00022989"/>
    </source>
</evidence>
<evidence type="ECO:0000256" key="1">
    <source>
        <dbReference type="ARBA" id="ARBA00004141"/>
    </source>
</evidence>
<comment type="caution">
    <text evidence="7">The sequence shown here is derived from an EMBL/GenBank/DDBJ whole genome shotgun (WGS) entry which is preliminary data.</text>
</comment>
<name>A0AAQ4EHG5_AMBAM</name>
<keyword evidence="3 5" id="KW-1133">Transmembrane helix</keyword>
<feature type="transmembrane region" description="Helical" evidence="5">
    <location>
        <begin position="546"/>
        <end position="572"/>
    </location>
</feature>
<proteinExistence type="predicted"/>
<feature type="transmembrane region" description="Helical" evidence="5">
    <location>
        <begin position="437"/>
        <end position="459"/>
    </location>
</feature>
<feature type="transmembrane region" description="Helical" evidence="5">
    <location>
        <begin position="402"/>
        <end position="425"/>
    </location>
</feature>
<accession>A0AAQ4EHG5</accession>
<feature type="domain" description="G-protein coupled receptors family 2 profile 2" evidence="6">
    <location>
        <begin position="400"/>
        <end position="657"/>
    </location>
</feature>
<dbReference type="GO" id="GO:0007166">
    <property type="term" value="P:cell surface receptor signaling pathway"/>
    <property type="evidence" value="ECO:0007669"/>
    <property type="project" value="InterPro"/>
</dbReference>
<dbReference type="InterPro" id="IPR017981">
    <property type="entry name" value="GPCR_2-like_7TM"/>
</dbReference>
<organism evidence="7 8">
    <name type="scientific">Amblyomma americanum</name>
    <name type="common">Lone star tick</name>
    <dbReference type="NCBI Taxonomy" id="6943"/>
    <lineage>
        <taxon>Eukaryota</taxon>
        <taxon>Metazoa</taxon>
        <taxon>Ecdysozoa</taxon>
        <taxon>Arthropoda</taxon>
        <taxon>Chelicerata</taxon>
        <taxon>Arachnida</taxon>
        <taxon>Acari</taxon>
        <taxon>Parasitiformes</taxon>
        <taxon>Ixodida</taxon>
        <taxon>Ixodoidea</taxon>
        <taxon>Ixodidae</taxon>
        <taxon>Amblyomminae</taxon>
        <taxon>Amblyomma</taxon>
    </lineage>
</organism>
<keyword evidence="4 5" id="KW-0472">Membrane</keyword>
<feature type="transmembrane region" description="Helical" evidence="5">
    <location>
        <begin position="640"/>
        <end position="659"/>
    </location>
</feature>
<dbReference type="InterPro" id="IPR053231">
    <property type="entry name" value="GPCR_LN-TM7"/>
</dbReference>
<keyword evidence="2 5" id="KW-0812">Transmembrane</keyword>
<dbReference type="AlphaFoldDB" id="A0AAQ4EHG5"/>
<evidence type="ECO:0000313" key="7">
    <source>
        <dbReference type="EMBL" id="KAK8774110.1"/>
    </source>
</evidence>
<protein>
    <recommendedName>
        <fullName evidence="6">G-protein coupled receptors family 2 profile 2 domain-containing protein</fullName>
    </recommendedName>
</protein>
<dbReference type="PANTHER" id="PTHR45902:SF1">
    <property type="entry name" value="LATROPHILIN RECEPTOR-LIKE PROTEIN A"/>
    <property type="match status" value="1"/>
</dbReference>
<dbReference type="CDD" id="cd15039">
    <property type="entry name" value="7tmB3_Methuselah-like"/>
    <property type="match status" value="1"/>
</dbReference>
<gene>
    <name evidence="7" type="ORF">V5799_011356</name>
</gene>
<dbReference type="PANTHER" id="PTHR45902">
    <property type="entry name" value="LATROPHILIN RECEPTOR-LIKE PROTEIN A"/>
    <property type="match status" value="1"/>
</dbReference>
<dbReference type="Gene3D" id="1.20.1070.10">
    <property type="entry name" value="Rhodopsin 7-helix transmembrane proteins"/>
    <property type="match status" value="1"/>
</dbReference>
<evidence type="ECO:0000259" key="6">
    <source>
        <dbReference type="PROSITE" id="PS50261"/>
    </source>
</evidence>
<dbReference type="GO" id="GO:0004930">
    <property type="term" value="F:G protein-coupled receptor activity"/>
    <property type="evidence" value="ECO:0007669"/>
    <property type="project" value="InterPro"/>
</dbReference>
<keyword evidence="8" id="KW-1185">Reference proteome</keyword>
<dbReference type="EMBL" id="JARKHS020015793">
    <property type="protein sequence ID" value="KAK8774110.1"/>
    <property type="molecule type" value="Genomic_DNA"/>
</dbReference>
<evidence type="ECO:0000256" key="5">
    <source>
        <dbReference type="SAM" id="Phobius"/>
    </source>
</evidence>
<evidence type="ECO:0000256" key="2">
    <source>
        <dbReference type="ARBA" id="ARBA00022692"/>
    </source>
</evidence>
<dbReference type="SUPFAM" id="SSF81321">
    <property type="entry name" value="Family A G protein-coupled receptor-like"/>
    <property type="match status" value="1"/>
</dbReference>
<sequence length="693" mass="77625">MDALRNSANCGLSCSPGNVLHFCNCRVRVPYGSSPGLEESYSKGTLYNIKQLMAKLPWMACLLAAWAAASLGQQYFVEYFFDDACELPWTVPRDAYQDLPDNIFETLMDCPKHYHGCSDNLVSCDEPDAFVVTCSCAPNCRAYEDCCWNVELPERAEEADTSRSSCVEVKRRSEPPVPLKMVVGCPQAWPDNDIRKGCEESESFDEIFYRIPVTGTNHVTYRNGFCALCNSDMASGIFWNTTIYKEGQDAMVSIPDEIFTHPALHLRSCASDYLNDTCPQHVPEDVARKCRMYYAPVEDSRGVAFKNIYCAICNGARDSTLSCRQKRYEVNRGSHGTRNPPNLAAIFKTVKRTPTCLAEYNGRCYINLDTDGKRLYKDRNFDFFKNLGDEDEISRHYDVEHYLTVICISLSIGCLLLKIIVFCAYKKSRSFSSKCTLCLAFTLVFTHLVFLITNCINLPASGCVVGGVLVHYGFLSTFFWTSALSYDIYKSLTAVKLSSTRDSKLAAYGIYSWGLPLVITAAAFTVDRTLPGTVLSPSYGSPICWIGSFWSLVLYFLVPVAVLLLFCLLFYFKSVAYIRQTSSATGCARREQEHSGVEEKRSTKQRNYAALFVRLAMIMCSPWAVAFVGTFVDSKAVDCIVNSLVGLQGAYLFFAFRDYRYFLSCMQKPSISAFLMNRSGSSQERLAPCGTVG</sequence>
<dbReference type="GO" id="GO:0016020">
    <property type="term" value="C:membrane"/>
    <property type="evidence" value="ECO:0007669"/>
    <property type="project" value="UniProtKB-SubCell"/>
</dbReference>
<feature type="transmembrane region" description="Helical" evidence="5">
    <location>
        <begin position="608"/>
        <end position="628"/>
    </location>
</feature>
<reference evidence="7 8" key="1">
    <citation type="journal article" date="2023" name="Arcadia Sci">
        <title>De novo assembly of a long-read Amblyomma americanum tick genome.</title>
        <authorList>
            <person name="Chou S."/>
            <person name="Poskanzer K.E."/>
            <person name="Rollins M."/>
            <person name="Thuy-Boun P.S."/>
        </authorList>
    </citation>
    <scope>NUCLEOTIDE SEQUENCE [LARGE SCALE GENOMIC DNA]</scope>
    <source>
        <strain evidence="7">F_SG_1</strain>
        <tissue evidence="7">Salivary glands</tissue>
    </source>
</reference>
<feature type="transmembrane region" description="Helical" evidence="5">
    <location>
        <begin position="465"/>
        <end position="484"/>
    </location>
</feature>
<dbReference type="PROSITE" id="PS50261">
    <property type="entry name" value="G_PROTEIN_RECEP_F2_4"/>
    <property type="match status" value="1"/>
</dbReference>
<dbReference type="Proteomes" id="UP001321473">
    <property type="component" value="Unassembled WGS sequence"/>
</dbReference>